<dbReference type="Proteomes" id="UP000271313">
    <property type="component" value="Segment"/>
</dbReference>
<sequence>MTAQRPDFVMVGGQQDGKVYLLASKTLTEVELRMERDRLDNRYGWPKPWGPERHFVTAEMRDYVMVVGDSYAEAFRTLFEEWSPEPEPRPAIDGLRAVTQRARNIAYHDLGIDSGPPAIDAPPRALPPG</sequence>
<gene>
    <name evidence="1" type="primary">55</name>
    <name evidence="1" type="ORF">SEA_PAITO_55</name>
</gene>
<dbReference type="RefSeq" id="YP_010051272.1">
    <property type="nucleotide sequence ID" value="NC_054439.1"/>
</dbReference>
<evidence type="ECO:0000313" key="2">
    <source>
        <dbReference type="Proteomes" id="UP000271313"/>
    </source>
</evidence>
<organism evidence="1 2">
    <name type="scientific">Mycobacterium phage Paito</name>
    <dbReference type="NCBI Taxonomy" id="2315544"/>
    <lineage>
        <taxon>Viruses</taxon>
        <taxon>Duplodnaviria</taxon>
        <taxon>Heunggongvirae</taxon>
        <taxon>Uroviricota</taxon>
        <taxon>Caudoviricetes</taxon>
        <taxon>Gclasvirinae</taxon>
        <taxon>Liefievirus</taxon>
        <taxon>Liefievirus paito</taxon>
    </lineage>
</organism>
<dbReference type="EMBL" id="MH779514">
    <property type="protein sequence ID" value="AYD84639.1"/>
    <property type="molecule type" value="Genomic_DNA"/>
</dbReference>
<reference evidence="1 2" key="1">
    <citation type="submission" date="2018-08" db="EMBL/GenBank/DDBJ databases">
        <authorList>
            <person name="Quesada-Gordillo A."/>
            <person name="Cotto-Pereira A.M."/>
            <person name="Cruz-Lopez C.D."/>
            <person name="Cruz-Ortiz M.A."/>
            <person name="Cruz-Ortiz J.C."/>
            <person name="Davila-Benitez J."/>
            <person name="Deleon-Ruiz I.N."/>
            <person name="Delgado-Rivera C.M."/>
            <person name="Desarden-Rivera Y.C."/>
            <person name="Diaz-Mejia R.M."/>
            <person name="Diaz-Ramos D."/>
            <person name="Estrada-Lozada M."/>
            <person name="Estrada-Mojica S."/>
            <person name="Etienne-Gonzalez P."/>
            <person name="Figueroa-Gomez L."/>
            <person name="Flores-Roque G."/>
            <person name="Gomez-Rosado J.O."/>
            <person name="Gonzalez-Garcia E.M."/>
            <person name="Gonzalez-Leon M.A."/>
            <person name="Gonzalez-Rodriguez J."/>
            <person name="Gonzalez-Santos L.I."/>
            <person name="Goveo-Rivera I.A."/>
            <person name="Gutierrez-Silva J.C."/>
            <person name="Issa-Mahmud S."/>
            <person name="Lopez-Llera J.N."/>
            <person name="Marrero-Visalden G."/>
            <person name="Muyet-Blasini E."/>
            <person name="Ortiz-Torres X.D."/>
            <person name="Palacios-Vallejo J.G."/>
            <person name="Pichardo-Gonzalez P.A."/>
            <person name="Pou-Acosta P.M."/>
            <person name="Rodriguez-Colon F."/>
            <person name="Roig-Laboy C.J."/>
            <person name="Santiago-Mendez J."/>
            <person name="Velez-Velazquez R.M."/>
            <person name="Fernandez-Martinez M."/>
            <person name="Rubin M."/>
            <person name="Vazquez E."/>
            <person name="Garlena R.A."/>
            <person name="Russell D.A."/>
            <person name="Pope W.H."/>
            <person name="Jacobs-Sera D."/>
            <person name="Hatfull G.F."/>
        </authorList>
    </citation>
    <scope>NUCLEOTIDE SEQUENCE [LARGE SCALE GENOMIC DNA]</scope>
</reference>
<dbReference type="GeneID" id="63925770"/>
<proteinExistence type="predicted"/>
<accession>A0A386KIC0</accession>
<keyword evidence="2" id="KW-1185">Reference proteome</keyword>
<protein>
    <submittedName>
        <fullName evidence="1">Uncharacterized protein</fullName>
    </submittedName>
</protein>
<name>A0A386KIC0_9CAUD</name>
<dbReference type="KEGG" id="vg:63925770"/>
<evidence type="ECO:0000313" key="1">
    <source>
        <dbReference type="EMBL" id="AYD84639.1"/>
    </source>
</evidence>